<protein>
    <submittedName>
        <fullName evidence="3">YcaO-like family protein</fullName>
    </submittedName>
</protein>
<proteinExistence type="predicted"/>
<dbReference type="AlphaFoldDB" id="A0A9X9S2G5"/>
<keyword evidence="4" id="KW-1185">Reference proteome</keyword>
<sequence length="393" mass="43271">MNQFKLSRHEYSTTSGVPRTRTAEETYETAGALAGEMAIADFLEITGKDRLGIPVWCTIRPREKLGKVTAGAGTTALDARCAAMMGTVERFSATYCGGSMDIASYEEVGLTRAVDPEELILPRKPEIGEKLHWVPGQDILHDERVYIPANAIYHPYDPLGMANQLFRSDPNGLGAGSTPEEAIIHGIYEVIERDALSRAEKNQSLGRRLVPESGTPADKLMETFAAENIDVTMWILDDLYGIPTVAAVADDTITRDPFMIMMAASTHPNPDVAAACTLLKLARNRALQIFTKEIGIHAGRSAMVEKAGYERYKRINRLWFADAPEISCEEIPTTNHEATDEELTAAIAAVAPHTDRICIADLTRTALPVWRVVIPGFEVSYIDPSRVKKRRLS</sequence>
<evidence type="ECO:0000256" key="1">
    <source>
        <dbReference type="SAM" id="MobiDB-lite"/>
    </source>
</evidence>
<dbReference type="RefSeq" id="WP_268185486.1">
    <property type="nucleotide sequence ID" value="NZ_CP113361.1"/>
</dbReference>
<evidence type="ECO:0000313" key="3">
    <source>
        <dbReference type="EMBL" id="WAI00313.1"/>
    </source>
</evidence>
<reference evidence="3" key="1">
    <citation type="submission" date="2022-11" db="EMBL/GenBank/DDBJ databases">
        <title>Complete genome sequence of Methanogenium organophilum DSM 3596.</title>
        <authorList>
            <person name="Chen S.-C."/>
            <person name="Lai S.-J."/>
            <person name="You Y.-T."/>
        </authorList>
    </citation>
    <scope>NUCLEOTIDE SEQUENCE</scope>
    <source>
        <strain evidence="3">DSM 3596</strain>
    </source>
</reference>
<accession>A0A9X9S2G5</accession>
<dbReference type="PANTHER" id="PTHR37809:SF1">
    <property type="entry name" value="RIBOSOMAL PROTEIN S12 METHYLTHIOTRANSFERASE ACCESSORY FACTOR YCAO"/>
    <property type="match status" value="1"/>
</dbReference>
<dbReference type="NCBIfam" id="TIGR00702">
    <property type="entry name" value="YcaO-type kinase domain"/>
    <property type="match status" value="1"/>
</dbReference>
<feature type="domain" description="YcaO" evidence="2">
    <location>
        <begin position="71"/>
        <end position="393"/>
    </location>
</feature>
<feature type="region of interest" description="Disordered" evidence="1">
    <location>
        <begin position="1"/>
        <end position="20"/>
    </location>
</feature>
<dbReference type="GeneID" id="76834972"/>
<organism evidence="3 4">
    <name type="scientific">Methanogenium organophilum</name>
    <dbReference type="NCBI Taxonomy" id="2199"/>
    <lineage>
        <taxon>Archaea</taxon>
        <taxon>Methanobacteriati</taxon>
        <taxon>Methanobacteriota</taxon>
        <taxon>Stenosarchaea group</taxon>
        <taxon>Methanomicrobia</taxon>
        <taxon>Methanomicrobiales</taxon>
        <taxon>Methanomicrobiaceae</taxon>
        <taxon>Methanogenium</taxon>
    </lineage>
</organism>
<dbReference type="PANTHER" id="PTHR37809">
    <property type="entry name" value="RIBOSOMAL PROTEIN S12 METHYLTHIOTRANSFERASE ACCESSORY FACTOR YCAO"/>
    <property type="match status" value="1"/>
</dbReference>
<dbReference type="Proteomes" id="UP001163096">
    <property type="component" value="Chromosome"/>
</dbReference>
<gene>
    <name evidence="3" type="ORF">OU421_07680</name>
</gene>
<dbReference type="Pfam" id="PF02624">
    <property type="entry name" value="YcaO"/>
    <property type="match status" value="1"/>
</dbReference>
<dbReference type="InterPro" id="IPR003776">
    <property type="entry name" value="YcaO-like_dom"/>
</dbReference>
<name>A0A9X9S2G5_METOG</name>
<dbReference type="KEGG" id="mou:OU421_07680"/>
<evidence type="ECO:0000259" key="2">
    <source>
        <dbReference type="PROSITE" id="PS51664"/>
    </source>
</evidence>
<dbReference type="EMBL" id="CP113361">
    <property type="protein sequence ID" value="WAI00313.1"/>
    <property type="molecule type" value="Genomic_DNA"/>
</dbReference>
<dbReference type="PROSITE" id="PS51664">
    <property type="entry name" value="YCAO"/>
    <property type="match status" value="1"/>
</dbReference>
<evidence type="ECO:0000313" key="4">
    <source>
        <dbReference type="Proteomes" id="UP001163096"/>
    </source>
</evidence>
<dbReference type="Gene3D" id="3.30.1330.230">
    <property type="match status" value="1"/>
</dbReference>